<accession>A0A0P1LPZ2</accession>
<feature type="binding site" evidence="7">
    <location>
        <position position="70"/>
    </location>
    <ligand>
        <name>Zn(2+)</name>
        <dbReference type="ChEBI" id="CHEBI:29105"/>
        <label>1</label>
    </ligand>
</feature>
<feature type="binding site" evidence="7">
    <location>
        <position position="72"/>
    </location>
    <ligand>
        <name>Zn(2+)</name>
        <dbReference type="ChEBI" id="CHEBI:29105"/>
        <label>1</label>
    </ligand>
</feature>
<dbReference type="Gene3D" id="1.10.132.30">
    <property type="match status" value="1"/>
</dbReference>
<dbReference type="EC" id="2.7.7.6" evidence="7"/>
<evidence type="ECO:0000256" key="2">
    <source>
        <dbReference type="ARBA" id="ARBA00022679"/>
    </source>
</evidence>
<dbReference type="Gene3D" id="2.40.50.100">
    <property type="match status" value="3"/>
</dbReference>
<dbReference type="RefSeq" id="WP_047134707.1">
    <property type="nucleotide sequence ID" value="NZ_CZVI01000004.1"/>
</dbReference>
<protein>
    <recommendedName>
        <fullName evidence="7">DNA-directed RNA polymerase subunit beta'</fullName>
        <shortName evidence="7">RNAP subunit beta'</shortName>
        <ecNumber evidence="7">2.7.7.6</ecNumber>
    </recommendedName>
    <alternativeName>
        <fullName evidence="7">RNA polymerase subunit beta'</fullName>
    </alternativeName>
    <alternativeName>
        <fullName evidence="7">Transcriptase subunit beta'</fullName>
    </alternativeName>
</protein>
<dbReference type="Proteomes" id="UP000182200">
    <property type="component" value="Unassembled WGS sequence"/>
</dbReference>
<dbReference type="SMART" id="SM00663">
    <property type="entry name" value="RPOLA_N"/>
    <property type="match status" value="1"/>
</dbReference>
<accession>A0A0P1N019</accession>
<feature type="binding site" evidence="7">
    <location>
        <position position="483"/>
    </location>
    <ligand>
        <name>Mg(2+)</name>
        <dbReference type="ChEBI" id="CHEBI:18420"/>
    </ligand>
</feature>
<evidence type="ECO:0000256" key="7">
    <source>
        <dbReference type="HAMAP-Rule" id="MF_01322"/>
    </source>
</evidence>
<evidence type="ECO:0000256" key="8">
    <source>
        <dbReference type="RuleBase" id="RU004279"/>
    </source>
</evidence>
<dbReference type="Gene3D" id="1.10.274.100">
    <property type="entry name" value="RNA polymerase Rpb1, domain 3"/>
    <property type="match status" value="2"/>
</dbReference>
<dbReference type="EMBL" id="CZVI01000004">
    <property type="protein sequence ID" value="CUS81144.1"/>
    <property type="molecule type" value="Genomic_DNA"/>
</dbReference>
<keyword evidence="7" id="KW-0862">Zinc</keyword>
<accession>A0A0P1LBW9</accession>
<accession>A0A0P1LMC0</accession>
<evidence type="ECO:0000256" key="3">
    <source>
        <dbReference type="ARBA" id="ARBA00022695"/>
    </source>
</evidence>
<dbReference type="PANTHER" id="PTHR19376:SF54">
    <property type="entry name" value="DNA-DIRECTED RNA POLYMERASE SUBUNIT BETA"/>
    <property type="match status" value="1"/>
</dbReference>
<dbReference type="OrthoDB" id="9815296at2"/>
<dbReference type="InterPro" id="IPR000722">
    <property type="entry name" value="RNA_pol_asu"/>
</dbReference>
<feature type="binding site" evidence="7">
    <location>
        <position position="85"/>
    </location>
    <ligand>
        <name>Zn(2+)</name>
        <dbReference type="ChEBI" id="CHEBI:29105"/>
        <label>1</label>
    </ligand>
</feature>
<dbReference type="InterPro" id="IPR007083">
    <property type="entry name" value="RNA_pol_Rpb1_4"/>
</dbReference>
<dbReference type="GO" id="GO:0003677">
    <property type="term" value="F:DNA binding"/>
    <property type="evidence" value="ECO:0007669"/>
    <property type="project" value="UniProtKB-UniRule"/>
</dbReference>
<dbReference type="GO" id="GO:0003899">
    <property type="term" value="F:DNA-directed RNA polymerase activity"/>
    <property type="evidence" value="ECO:0007669"/>
    <property type="project" value="UniProtKB-UniRule"/>
</dbReference>
<keyword evidence="7" id="KW-0460">Magnesium</keyword>
<evidence type="ECO:0000256" key="6">
    <source>
        <dbReference type="ARBA" id="ARBA00048552"/>
    </source>
</evidence>
<dbReference type="GO" id="GO:0006351">
    <property type="term" value="P:DNA-templated transcription"/>
    <property type="evidence" value="ECO:0007669"/>
    <property type="project" value="UniProtKB-UniRule"/>
</dbReference>
<dbReference type="SUPFAM" id="SSF64484">
    <property type="entry name" value="beta and beta-prime subunits of DNA dependent RNA-polymerase"/>
    <property type="match status" value="1"/>
</dbReference>
<dbReference type="Pfam" id="PF04997">
    <property type="entry name" value="RNA_pol_Rpb1_1"/>
    <property type="match status" value="1"/>
</dbReference>
<dbReference type="HAMAP" id="MF_01322">
    <property type="entry name" value="RNApol_bact_RpoC"/>
    <property type="match status" value="1"/>
</dbReference>
<keyword evidence="4 7" id="KW-0479">Metal-binding</keyword>
<feature type="binding site" evidence="7">
    <location>
        <position position="479"/>
    </location>
    <ligand>
        <name>Mg(2+)</name>
        <dbReference type="ChEBI" id="CHEBI:18420"/>
    </ligand>
</feature>
<comment type="cofactor">
    <cofactor evidence="7">
        <name>Zn(2+)</name>
        <dbReference type="ChEBI" id="CHEBI:29105"/>
    </cofactor>
    <text evidence="7">Binds 2 Zn(2+) ions per subunit.</text>
</comment>
<reference evidence="10 13" key="1">
    <citation type="submission" date="2015-11" db="EMBL/GenBank/DDBJ databases">
        <authorList>
            <person name="Varghese N."/>
        </authorList>
    </citation>
    <scope>NUCLEOTIDE SEQUENCE [LARGE SCALE GENOMIC DNA]</scope>
    <source>
        <strain evidence="10 13">JGI-8</strain>
    </source>
</reference>
<feature type="domain" description="RNA polymerase N-terminal" evidence="9">
    <location>
        <begin position="254"/>
        <end position="533"/>
    </location>
</feature>
<comment type="function">
    <text evidence="7 8">DNA-dependent RNA polymerase catalyzes the transcription of DNA into RNA using the four ribonucleoside triphosphates as substrates.</text>
</comment>
<keyword evidence="2 7" id="KW-0808">Transferase</keyword>
<accession>A0A0P1NXS2</accession>
<dbReference type="EMBL" id="FAOP01000002">
    <property type="protein sequence ID" value="CUU01474.1"/>
    <property type="molecule type" value="Genomic_DNA"/>
</dbReference>
<dbReference type="Gene3D" id="1.10.1790.20">
    <property type="match status" value="1"/>
</dbReference>
<dbReference type="CDD" id="cd02655">
    <property type="entry name" value="RNAP_beta'_C"/>
    <property type="match status" value="1"/>
</dbReference>
<dbReference type="Gene3D" id="1.10.40.90">
    <property type="match status" value="1"/>
</dbReference>
<dbReference type="Pfam" id="PF00623">
    <property type="entry name" value="RNA_pol_Rpb1_2"/>
    <property type="match status" value="2"/>
</dbReference>
<feature type="binding site" evidence="7">
    <location>
        <position position="481"/>
    </location>
    <ligand>
        <name>Mg(2+)</name>
        <dbReference type="ChEBI" id="CHEBI:18420"/>
    </ligand>
</feature>
<comment type="subunit">
    <text evidence="7">The RNAP catalytic core consists of 2 alpha, 1 beta, 1 beta' and 1 omega subunit. When a sigma factor is associated with the core the holoenzyme is formed, which can initiate transcription.</text>
</comment>
<dbReference type="NCBIfam" id="TIGR02386">
    <property type="entry name" value="rpoC_TIGR"/>
    <property type="match status" value="1"/>
</dbReference>
<keyword evidence="1 7" id="KW-0240">DNA-directed RNA polymerase</keyword>
<feature type="binding site" evidence="7">
    <location>
        <position position="88"/>
    </location>
    <ligand>
        <name>Zn(2+)</name>
        <dbReference type="ChEBI" id="CHEBI:29105"/>
        <label>1</label>
    </ligand>
</feature>
<dbReference type="GO" id="GO:0000287">
    <property type="term" value="F:magnesium ion binding"/>
    <property type="evidence" value="ECO:0007669"/>
    <property type="project" value="UniProtKB-UniRule"/>
</dbReference>
<dbReference type="Gene3D" id="4.10.860.120">
    <property type="entry name" value="RNA polymerase II, clamp domain"/>
    <property type="match status" value="1"/>
</dbReference>
<feature type="binding site" evidence="7">
    <location>
        <position position="820"/>
    </location>
    <ligand>
        <name>Zn(2+)</name>
        <dbReference type="ChEBI" id="CHEBI:29105"/>
        <label>2</label>
    </ligand>
</feature>
<gene>
    <name evidence="7" type="primary">rpoC</name>
    <name evidence="11" type="ORF">JGI4_00287</name>
    <name evidence="10" type="ORF">JGI8_00478</name>
</gene>
<evidence type="ECO:0000256" key="4">
    <source>
        <dbReference type="ARBA" id="ARBA00022723"/>
    </source>
</evidence>
<evidence type="ECO:0000313" key="11">
    <source>
        <dbReference type="EMBL" id="CUU01474.1"/>
    </source>
</evidence>
<dbReference type="InterPro" id="IPR042102">
    <property type="entry name" value="RNA_pol_Rpb1_3_sf"/>
</dbReference>
<proteinExistence type="inferred from homology"/>
<dbReference type="PANTHER" id="PTHR19376">
    <property type="entry name" value="DNA-DIRECTED RNA POLYMERASE"/>
    <property type="match status" value="1"/>
</dbReference>
<dbReference type="Gene3D" id="2.40.40.20">
    <property type="match status" value="1"/>
</dbReference>
<accession>A0A0P1M2V3</accession>
<dbReference type="GO" id="GO:0008270">
    <property type="term" value="F:zinc ion binding"/>
    <property type="evidence" value="ECO:0007669"/>
    <property type="project" value="UniProtKB-UniRule"/>
</dbReference>
<dbReference type="InterPro" id="IPR007066">
    <property type="entry name" value="RNA_pol_Rpb1_3"/>
</dbReference>
<accession>A0A0S4MQZ5</accession>
<keyword evidence="13" id="KW-1185">Reference proteome</keyword>
<keyword evidence="5 7" id="KW-0804">Transcription</keyword>
<sequence>MEKLQVLKEGLLRKKQISKVSIKLASPDTILQWSRGEVTKPETINYRTYKPERDGLFCEKIFGPVKDWECHCGKYKRIRYRGVVCDRCGVEVTQRSVRRERMGHIELAVPVVHIWYLRSVPSKIGSLLGMSTKDLEKIVYYESYVVIKPGKTGLKEKDLITEEQYQEILEKFPDNDKLPDDHPDKFIAKMGGEAIRDLLRNIDIEELSNELKAQLAQETSEQKKYEILKRLKVVEAFNQKVVVKGKEEFINKPEWMVLTIIPVIPPELRPLVPLEGGRFATSDLNDLYRRVIIRNNRLKRLKEIKAPEIILRNEKRMLQEAVDALLDNSRRVNAVKADTNRPLKSLSDILKGKQGRFRQNLLGKRVDYSGRSVIVVGPELKLHQCGLPKDMAVELFKPFLIRKLMERGYAKAARTAKKIIERKDPIIWEILEKVVEGHPVLLNRAPTLHRLGIQAFQPVLTDAKAIQLHPLVCVAFNADFDGDQMAVHVPLSYEAQLEARILMLSSHNLLKPADGKPITIATQDIVLGLYYLTKERAGEPGEGKTFSSPEEVIIAHNSGKLGLHAKIKVRILNQETGKYELVETTTGRVIFNQIVPKGIGFINEVLTKKKLTNLIAKIYNKFGNVITAEFLDEMKDMGFYYATKSGISIGIPDVIVPEEKEQIIAEYQRRVDIHHRDHLAGEITDTERYNKVIDEWSAATEKVAKVLFEKLSKINQGFNPLFVMLDSGARGSKDQIRQLGGMRGLMQKPQKGMTGQPYEMIEHPILSNFREGLSIWEYFLSTHGARKGLADTALKTSDAGYLTRRLVDVAQDVVVTEEDCGTVRGITMTALKEEGGEEVMVSLADRIVGRVALHDIYHPITGEIIVESGHEITEELAQKIEEAGIDEVEVRSVLTCESKYGVCVKCYGRNLATGRMVEVGEAVGIIAAQSIGEPGTQLTLRTFHTGGSVAGAGYRSSKILAKNSGKVRFVNIKYIEYEKMDEYEHETVLRVISRHGYLLIEDEKSGIARKYAVPYASDLKVRDGQFVEKGAELYETDPYNSLILAEKSGRVELIDFIPDVTYREEADETTGHMQRVIIEAKDKTKVPKIKITTPEGEEYYQPIPVRALVDENLNDGVNIKAGDIIAKIPREQAKIRDITGGLPKVVNLFEARTPNNPAELAEIDGVVSVRAEKNYYIVRITSDDGQFKKEYQIPQTKHLLVEDGDRVYAGDRLTDGPIDPHKILSIKGLNAVQQYLVNEIQDVYRNEGVEINDKHIEVIVRQMMRKVKITNPGDTKFLERDIVDKDVVDEENDRIRGMVVITSKGDSKFKVGQLKSRNEVERENENLKRKKKKPAEYRPAKGAEFEPILLGITSAALTSESWISAASFQETTRVLTDAAIEAKVDYLRGLKENVVVGQLIPAGTGFRNDKKDYRDVRVMPKEGVKEFEKVEEEKEKAQILEKKAESL</sequence>
<dbReference type="InterPro" id="IPR007080">
    <property type="entry name" value="RNA_pol_Rpb1_1"/>
</dbReference>
<dbReference type="Gene3D" id="1.10.150.390">
    <property type="match status" value="1"/>
</dbReference>
<dbReference type="InterPro" id="IPR038120">
    <property type="entry name" value="Rpb1_funnel_sf"/>
</dbReference>
<feature type="binding site" evidence="7">
    <location>
        <position position="906"/>
    </location>
    <ligand>
        <name>Zn(2+)</name>
        <dbReference type="ChEBI" id="CHEBI:29105"/>
        <label>2</label>
    </ligand>
</feature>
<dbReference type="STRING" id="1633631.GCA_001442925_00289"/>
<keyword evidence="3 7" id="KW-0548">Nucleotidyltransferase</keyword>
<feature type="binding site" evidence="7">
    <location>
        <position position="896"/>
    </location>
    <ligand>
        <name>Zn(2+)</name>
        <dbReference type="ChEBI" id="CHEBI:29105"/>
        <label>2</label>
    </ligand>
</feature>
<feature type="binding site" evidence="7">
    <location>
        <position position="903"/>
    </location>
    <ligand>
        <name>Zn(2+)</name>
        <dbReference type="ChEBI" id="CHEBI:29105"/>
        <label>2</label>
    </ligand>
</feature>
<evidence type="ECO:0000313" key="13">
    <source>
        <dbReference type="Proteomes" id="UP000182200"/>
    </source>
</evidence>
<dbReference type="GO" id="GO:0000428">
    <property type="term" value="C:DNA-directed RNA polymerase complex"/>
    <property type="evidence" value="ECO:0007669"/>
    <property type="project" value="UniProtKB-KW"/>
</dbReference>
<dbReference type="InterPro" id="IPR044893">
    <property type="entry name" value="RNA_pol_Rpb1_clamp_domain"/>
</dbReference>
<dbReference type="Pfam" id="PF05000">
    <property type="entry name" value="RNA_pol_Rpb1_4"/>
    <property type="match status" value="1"/>
</dbReference>
<evidence type="ECO:0000256" key="5">
    <source>
        <dbReference type="ARBA" id="ARBA00023163"/>
    </source>
</evidence>
<name>A0A0P1LMC0_9BACT</name>
<reference evidence="11 12" key="2">
    <citation type="submission" date="2015-11" db="EMBL/GenBank/DDBJ databases">
        <authorList>
            <person name="Zhang Y."/>
            <person name="Guo Z."/>
        </authorList>
    </citation>
    <scope>NUCLEOTIDE SEQUENCE [LARGE SCALE GENOMIC DNA]</scope>
    <source>
        <strain evidence="11">JGI-4</strain>
    </source>
</reference>
<comment type="cofactor">
    <cofactor evidence="7">
        <name>Mg(2+)</name>
        <dbReference type="ChEBI" id="CHEBI:18420"/>
    </cofactor>
    <text evidence="7">Binds 1 Mg(2+) ion per subunit.</text>
</comment>
<evidence type="ECO:0000313" key="12">
    <source>
        <dbReference type="Proteomes" id="UP000182011"/>
    </source>
</evidence>
<dbReference type="InterPro" id="IPR045867">
    <property type="entry name" value="DNA-dir_RpoC_beta_prime"/>
</dbReference>
<dbReference type="Pfam" id="PF04983">
    <property type="entry name" value="RNA_pol_Rpb1_3"/>
    <property type="match status" value="1"/>
</dbReference>
<organism evidence="11 12">
    <name type="scientific">Candidatus Kryptonium thompsonii</name>
    <dbReference type="NCBI Taxonomy" id="1633631"/>
    <lineage>
        <taxon>Bacteria</taxon>
        <taxon>Pseudomonadati</taxon>
        <taxon>Candidatus Kryptoniota</taxon>
        <taxon>Candidatus Kryptonium</taxon>
    </lineage>
</organism>
<evidence type="ECO:0000313" key="10">
    <source>
        <dbReference type="EMBL" id="CUS81144.1"/>
    </source>
</evidence>
<evidence type="ECO:0000259" key="9">
    <source>
        <dbReference type="SMART" id="SM00663"/>
    </source>
</evidence>
<dbReference type="InterPro" id="IPR007081">
    <property type="entry name" value="RNA_pol_Rpb1_5"/>
</dbReference>
<dbReference type="InterPro" id="IPR012754">
    <property type="entry name" value="DNA-dir_RpoC_beta_prime_bact"/>
</dbReference>
<dbReference type="CDD" id="cd01609">
    <property type="entry name" value="RNAP_beta'_N"/>
    <property type="match status" value="1"/>
</dbReference>
<dbReference type="Gene3D" id="3.30.60.280">
    <property type="match status" value="1"/>
</dbReference>
<comment type="catalytic activity">
    <reaction evidence="6 7 8">
        <text>RNA(n) + a ribonucleoside 5'-triphosphate = RNA(n+1) + diphosphate</text>
        <dbReference type="Rhea" id="RHEA:21248"/>
        <dbReference type="Rhea" id="RHEA-COMP:14527"/>
        <dbReference type="Rhea" id="RHEA-COMP:17342"/>
        <dbReference type="ChEBI" id="CHEBI:33019"/>
        <dbReference type="ChEBI" id="CHEBI:61557"/>
        <dbReference type="ChEBI" id="CHEBI:140395"/>
        <dbReference type="EC" id="2.7.7.6"/>
    </reaction>
</comment>
<comment type="similarity">
    <text evidence="7 8">Belongs to the RNA polymerase beta' chain family.</text>
</comment>
<dbReference type="Pfam" id="PF04998">
    <property type="entry name" value="RNA_pol_Rpb1_5"/>
    <property type="match status" value="1"/>
</dbReference>
<dbReference type="InterPro" id="IPR006592">
    <property type="entry name" value="RNA_pol_N"/>
</dbReference>
<evidence type="ECO:0000256" key="1">
    <source>
        <dbReference type="ARBA" id="ARBA00022478"/>
    </source>
</evidence>
<dbReference type="Proteomes" id="UP000182011">
    <property type="component" value="Unassembled WGS sequence"/>
</dbReference>